<dbReference type="eggNOG" id="COG1484">
    <property type="taxonomic scope" value="Bacteria"/>
</dbReference>
<dbReference type="InterPro" id="IPR027417">
    <property type="entry name" value="P-loop_NTPase"/>
</dbReference>
<organism evidence="2 3">
    <name type="scientific">Olsenella profusa F0195</name>
    <dbReference type="NCBI Taxonomy" id="1125712"/>
    <lineage>
        <taxon>Bacteria</taxon>
        <taxon>Bacillati</taxon>
        <taxon>Actinomycetota</taxon>
        <taxon>Coriobacteriia</taxon>
        <taxon>Coriobacteriales</taxon>
        <taxon>Atopobiaceae</taxon>
        <taxon>Olsenella</taxon>
    </lineage>
</organism>
<dbReference type="InterPro" id="IPR028350">
    <property type="entry name" value="DNAC/IstB-like"/>
</dbReference>
<dbReference type="OrthoDB" id="9773429at2"/>
<accession>U2TMX6</accession>
<dbReference type="PATRIC" id="fig|1125712.3.peg.1633"/>
<dbReference type="Gene3D" id="3.40.50.300">
    <property type="entry name" value="P-loop containing nucleotide triphosphate hydrolases"/>
    <property type="match status" value="1"/>
</dbReference>
<dbReference type="RefSeq" id="WP_021726522.1">
    <property type="nucleotide sequence ID" value="NZ_AWEZ01000058.1"/>
</dbReference>
<dbReference type="PIRSF" id="PIRSF003073">
    <property type="entry name" value="DNAC_TnpB_IstB"/>
    <property type="match status" value="1"/>
</dbReference>
<protein>
    <submittedName>
        <fullName evidence="2">IstB-like ATP-binding protein</fullName>
    </submittedName>
</protein>
<gene>
    <name evidence="2" type="ORF">HMPREF1316_2673</name>
</gene>
<name>U2TMX6_9ACTN</name>
<dbReference type="EMBL" id="AWEZ01000058">
    <property type="protein sequence ID" value="ERL07518.1"/>
    <property type="molecule type" value="Genomic_DNA"/>
</dbReference>
<proteinExistence type="predicted"/>
<dbReference type="InterPro" id="IPR002611">
    <property type="entry name" value="IstB_ATP-bd"/>
</dbReference>
<keyword evidence="3" id="KW-1185">Reference proteome</keyword>
<dbReference type="SUPFAM" id="SSF52540">
    <property type="entry name" value="P-loop containing nucleoside triphosphate hydrolases"/>
    <property type="match status" value="1"/>
</dbReference>
<keyword evidence="2" id="KW-0067">ATP-binding</keyword>
<dbReference type="Pfam" id="PF01695">
    <property type="entry name" value="IstB_IS21"/>
    <property type="match status" value="1"/>
</dbReference>
<dbReference type="AlphaFoldDB" id="U2TMX6"/>
<dbReference type="GO" id="GO:0005524">
    <property type="term" value="F:ATP binding"/>
    <property type="evidence" value="ECO:0007669"/>
    <property type="project" value="UniProtKB-KW"/>
</dbReference>
<dbReference type="STRING" id="1125712.HMPREF1316_2673"/>
<feature type="domain" description="IstB-like ATP-binding" evidence="1">
    <location>
        <begin position="46"/>
        <end position="245"/>
    </location>
</feature>
<evidence type="ECO:0000313" key="2">
    <source>
        <dbReference type="EMBL" id="ERL07518.1"/>
    </source>
</evidence>
<dbReference type="Proteomes" id="UP000016638">
    <property type="component" value="Unassembled WGS sequence"/>
</dbReference>
<evidence type="ECO:0000259" key="1">
    <source>
        <dbReference type="Pfam" id="PF01695"/>
    </source>
</evidence>
<comment type="caution">
    <text evidence="2">The sequence shown here is derived from an EMBL/GenBank/DDBJ whole genome shotgun (WGS) entry which is preliminary data.</text>
</comment>
<sequence length="254" mass="26768">MGAGRLTRGQLEGGLPALARTMCSSKPAIASSVKEAARGQLAAACGLIKDGNATREEDEGVRLLRQARFPSPESLSDSDSGEVSLPDGYAIEETRSLGLVGAAQGFVLHGGCGRGKAHSSVAPGVLATERGYKVRCLETSSLVSMLKAAATDNGSETAPKDIARADLLMMGEYGYIPMGIEGARPLYRVMSATYGARSMMVTTDIGFGRWGTVLGDAHLATATVDRIMHHGRLVEFGGQSRRFEKALMMGRSED</sequence>
<evidence type="ECO:0000313" key="3">
    <source>
        <dbReference type="Proteomes" id="UP000016638"/>
    </source>
</evidence>
<reference evidence="2 3" key="1">
    <citation type="submission" date="2013-08" db="EMBL/GenBank/DDBJ databases">
        <authorList>
            <person name="Durkin A.S."/>
            <person name="Haft D.R."/>
            <person name="McCorrison J."/>
            <person name="Torralba M."/>
            <person name="Gillis M."/>
            <person name="Haft D.H."/>
            <person name="Methe B."/>
            <person name="Sutton G."/>
            <person name="Nelson K.E."/>
        </authorList>
    </citation>
    <scope>NUCLEOTIDE SEQUENCE [LARGE SCALE GENOMIC DNA]</scope>
    <source>
        <strain evidence="2 3">F0195</strain>
    </source>
</reference>
<keyword evidence="2" id="KW-0547">Nucleotide-binding</keyword>